<name>A0ABT6WWA8_9ACTN</name>
<dbReference type="Pfam" id="PF23539">
    <property type="entry name" value="DUF7134"/>
    <property type="match status" value="1"/>
</dbReference>
<dbReference type="Gene3D" id="1.20.5.1930">
    <property type="match status" value="1"/>
</dbReference>
<dbReference type="SUPFAM" id="SSF55874">
    <property type="entry name" value="ATPase domain of HSP90 chaperone/DNA topoisomerase II/histidine kinase"/>
    <property type="match status" value="1"/>
</dbReference>
<dbReference type="InterPro" id="IPR055558">
    <property type="entry name" value="DUF7134"/>
</dbReference>
<evidence type="ECO:0000259" key="9">
    <source>
        <dbReference type="Pfam" id="PF02518"/>
    </source>
</evidence>
<dbReference type="InterPro" id="IPR036890">
    <property type="entry name" value="HATPase_C_sf"/>
</dbReference>
<keyword evidence="5" id="KW-0547">Nucleotide-binding</keyword>
<evidence type="ECO:0000256" key="2">
    <source>
        <dbReference type="ARBA" id="ARBA00012438"/>
    </source>
</evidence>
<sequence>MSALPILEPVRRRLRELPPGWVDAALVVLVVAVQGWPFGSRINPSGAPWHWWGYAVVAASAVPLLWRRRAPVAVLVASLTATACYDLFGDVPAQPIWYGGLVAIYTVAERSRHLPRVAMLIVTVGGSLAITSSETALRSGVLFIAAYAIGRAATTSRAYTAALRQRAAQIERERGIEMQRAAERERARIARDMHDILSHAVAVMVVQAEAGPVMLHTAPERAEAAFDAISTAGRDAMVQLRRILDVLKEDDGPRSPQPTIDDLAVLAAKASGPALTVTCTATGEQRPLRPDVEVAAYRIVQEAVTNVVKHAGAGRADIRLLWQERTLIIEINDDGRGAGRSLPSGGDGLVGIRERAAACGGTAAMGPRPDGPGFQVHVQLPLAVRQVWG</sequence>
<comment type="catalytic activity">
    <reaction evidence="1">
        <text>ATP + protein L-histidine = ADP + protein N-phospho-L-histidine.</text>
        <dbReference type="EC" id="2.7.13.3"/>
    </reaction>
</comment>
<organism evidence="12 13">
    <name type="scientific">Actinoplanes sandaracinus</name>
    <dbReference type="NCBI Taxonomy" id="3045177"/>
    <lineage>
        <taxon>Bacteria</taxon>
        <taxon>Bacillati</taxon>
        <taxon>Actinomycetota</taxon>
        <taxon>Actinomycetes</taxon>
        <taxon>Micromonosporales</taxon>
        <taxon>Micromonosporaceae</taxon>
        <taxon>Actinoplanes</taxon>
    </lineage>
</organism>
<dbReference type="GO" id="GO:0016301">
    <property type="term" value="F:kinase activity"/>
    <property type="evidence" value="ECO:0007669"/>
    <property type="project" value="UniProtKB-KW"/>
</dbReference>
<evidence type="ECO:0000256" key="7">
    <source>
        <dbReference type="ARBA" id="ARBA00022840"/>
    </source>
</evidence>
<dbReference type="PANTHER" id="PTHR24421:SF10">
    <property type="entry name" value="NITRATE_NITRITE SENSOR PROTEIN NARQ"/>
    <property type="match status" value="1"/>
</dbReference>
<proteinExistence type="predicted"/>
<evidence type="ECO:0000313" key="13">
    <source>
        <dbReference type="Proteomes" id="UP001241758"/>
    </source>
</evidence>
<evidence type="ECO:0000256" key="4">
    <source>
        <dbReference type="ARBA" id="ARBA00022679"/>
    </source>
</evidence>
<dbReference type="InterPro" id="IPR050482">
    <property type="entry name" value="Sensor_HK_TwoCompSys"/>
</dbReference>
<evidence type="ECO:0000259" key="11">
    <source>
        <dbReference type="Pfam" id="PF23539"/>
    </source>
</evidence>
<dbReference type="Pfam" id="PF07730">
    <property type="entry name" value="HisKA_3"/>
    <property type="match status" value="1"/>
</dbReference>
<evidence type="ECO:0000256" key="8">
    <source>
        <dbReference type="ARBA" id="ARBA00023012"/>
    </source>
</evidence>
<keyword evidence="7" id="KW-0067">ATP-binding</keyword>
<evidence type="ECO:0000313" key="12">
    <source>
        <dbReference type="EMBL" id="MDI6104038.1"/>
    </source>
</evidence>
<protein>
    <recommendedName>
        <fullName evidence="2">histidine kinase</fullName>
        <ecNumber evidence="2">2.7.13.3</ecNumber>
    </recommendedName>
</protein>
<keyword evidence="6 12" id="KW-0418">Kinase</keyword>
<dbReference type="CDD" id="cd16917">
    <property type="entry name" value="HATPase_UhpB-NarQ-NarX-like"/>
    <property type="match status" value="1"/>
</dbReference>
<dbReference type="EC" id="2.7.13.3" evidence="2"/>
<keyword evidence="4" id="KW-0808">Transferase</keyword>
<evidence type="ECO:0000256" key="5">
    <source>
        <dbReference type="ARBA" id="ARBA00022741"/>
    </source>
</evidence>
<evidence type="ECO:0000259" key="10">
    <source>
        <dbReference type="Pfam" id="PF07730"/>
    </source>
</evidence>
<dbReference type="EMBL" id="JASCTH010000029">
    <property type="protein sequence ID" value="MDI6104038.1"/>
    <property type="molecule type" value="Genomic_DNA"/>
</dbReference>
<dbReference type="InterPro" id="IPR011712">
    <property type="entry name" value="Sig_transdc_His_kin_sub3_dim/P"/>
</dbReference>
<keyword evidence="8" id="KW-0902">Two-component regulatory system</keyword>
<gene>
    <name evidence="12" type="ORF">QLQ12_36155</name>
</gene>
<evidence type="ECO:0000256" key="3">
    <source>
        <dbReference type="ARBA" id="ARBA00022553"/>
    </source>
</evidence>
<keyword evidence="3" id="KW-0597">Phosphoprotein</keyword>
<dbReference type="Proteomes" id="UP001241758">
    <property type="component" value="Unassembled WGS sequence"/>
</dbReference>
<feature type="domain" description="Signal transduction histidine kinase subgroup 3 dimerisation and phosphoacceptor" evidence="10">
    <location>
        <begin position="185"/>
        <end position="250"/>
    </location>
</feature>
<comment type="caution">
    <text evidence="12">The sequence shown here is derived from an EMBL/GenBank/DDBJ whole genome shotgun (WGS) entry which is preliminary data.</text>
</comment>
<dbReference type="RefSeq" id="WP_282765294.1">
    <property type="nucleotide sequence ID" value="NZ_JASCTH010000029.1"/>
</dbReference>
<reference evidence="12 13" key="1">
    <citation type="submission" date="2023-05" db="EMBL/GenBank/DDBJ databases">
        <title>Actinoplanes sp. NEAU-A12 genome sequencing.</title>
        <authorList>
            <person name="Wang Z.-S."/>
        </authorList>
    </citation>
    <scope>NUCLEOTIDE SEQUENCE [LARGE SCALE GENOMIC DNA]</scope>
    <source>
        <strain evidence="12 13">NEAU-A12</strain>
    </source>
</reference>
<feature type="domain" description="Histidine kinase/HSP90-like ATPase" evidence="9">
    <location>
        <begin position="293"/>
        <end position="383"/>
    </location>
</feature>
<accession>A0ABT6WWA8</accession>
<dbReference type="InterPro" id="IPR003594">
    <property type="entry name" value="HATPase_dom"/>
</dbReference>
<dbReference type="Gene3D" id="3.30.565.10">
    <property type="entry name" value="Histidine kinase-like ATPase, C-terminal domain"/>
    <property type="match status" value="1"/>
</dbReference>
<evidence type="ECO:0000256" key="1">
    <source>
        <dbReference type="ARBA" id="ARBA00000085"/>
    </source>
</evidence>
<dbReference type="Pfam" id="PF02518">
    <property type="entry name" value="HATPase_c"/>
    <property type="match status" value="1"/>
</dbReference>
<evidence type="ECO:0000256" key="6">
    <source>
        <dbReference type="ARBA" id="ARBA00022777"/>
    </source>
</evidence>
<keyword evidence="13" id="KW-1185">Reference proteome</keyword>
<dbReference type="PANTHER" id="PTHR24421">
    <property type="entry name" value="NITRATE/NITRITE SENSOR PROTEIN NARX-RELATED"/>
    <property type="match status" value="1"/>
</dbReference>
<feature type="domain" description="DUF7134" evidence="11">
    <location>
        <begin position="19"/>
        <end position="141"/>
    </location>
</feature>